<keyword evidence="3 5" id="KW-0067">ATP-binding</keyword>
<reference evidence="6 7" key="1">
    <citation type="submission" date="2020-06" db="EMBL/GenBank/DDBJ databases">
        <title>Actinomadura xiongansis sp. nov., isolated from soil of Baiyangdian.</title>
        <authorList>
            <person name="Zhang X."/>
        </authorList>
    </citation>
    <scope>NUCLEOTIDE SEQUENCE [LARGE SCALE GENOMIC DNA]</scope>
    <source>
        <strain evidence="6 7">HBUM206468</strain>
    </source>
</reference>
<dbReference type="Pfam" id="PF04107">
    <property type="entry name" value="GCS2"/>
    <property type="match status" value="1"/>
</dbReference>
<dbReference type="PANTHER" id="PTHR36510:SF1">
    <property type="entry name" value="GLUTAMATE--CYSTEINE LIGASE 2-RELATED"/>
    <property type="match status" value="1"/>
</dbReference>
<dbReference type="NCBIfam" id="TIGR02050">
    <property type="entry name" value="gshA_cyan_rel"/>
    <property type="match status" value="1"/>
</dbReference>
<evidence type="ECO:0000256" key="4">
    <source>
        <dbReference type="ARBA" id="ARBA00048819"/>
    </source>
</evidence>
<dbReference type="NCBIfam" id="NF010041">
    <property type="entry name" value="PRK13517.1-1"/>
    <property type="match status" value="1"/>
</dbReference>
<dbReference type="InterPro" id="IPR006336">
    <property type="entry name" value="GCS2"/>
</dbReference>
<comment type="caution">
    <text evidence="6">The sequence shown here is derived from an EMBL/GenBank/DDBJ whole genome shotgun (WGS) entry which is preliminary data.</text>
</comment>
<dbReference type="InterPro" id="IPR011793">
    <property type="entry name" value="YbdK"/>
</dbReference>
<evidence type="ECO:0000256" key="2">
    <source>
        <dbReference type="ARBA" id="ARBA00022741"/>
    </source>
</evidence>
<dbReference type="GO" id="GO:0016874">
    <property type="term" value="F:ligase activity"/>
    <property type="evidence" value="ECO:0007669"/>
    <property type="project" value="UniProtKB-KW"/>
</dbReference>
<dbReference type="EMBL" id="JABVEC010000037">
    <property type="protein sequence ID" value="MBC6470142.1"/>
    <property type="molecule type" value="Genomic_DNA"/>
</dbReference>
<dbReference type="SUPFAM" id="SSF55931">
    <property type="entry name" value="Glutamine synthetase/guanido kinase"/>
    <property type="match status" value="1"/>
</dbReference>
<name>A0ABR7M084_9ACTN</name>
<protein>
    <recommendedName>
        <fullName evidence="5">Putative glutamate--cysteine ligase 2</fullName>
        <ecNumber evidence="5">6.3.2.2</ecNumber>
    </recommendedName>
    <alternativeName>
        <fullName evidence="5">Gamma-glutamylcysteine synthetase 2</fullName>
        <shortName evidence="5">GCS 2</shortName>
        <shortName evidence="5">Gamma-GCS 2</shortName>
    </alternativeName>
</protein>
<keyword evidence="1 5" id="KW-0436">Ligase</keyword>
<dbReference type="PANTHER" id="PTHR36510">
    <property type="entry name" value="GLUTAMATE--CYSTEINE LIGASE 2-RELATED"/>
    <property type="match status" value="1"/>
</dbReference>
<evidence type="ECO:0000313" key="6">
    <source>
        <dbReference type="EMBL" id="MBC6470142.1"/>
    </source>
</evidence>
<dbReference type="InterPro" id="IPR050141">
    <property type="entry name" value="GCL_type2/YbdK_subfam"/>
</dbReference>
<gene>
    <name evidence="6" type="ORF">HKK74_32335</name>
</gene>
<evidence type="ECO:0000313" key="7">
    <source>
        <dbReference type="Proteomes" id="UP000805614"/>
    </source>
</evidence>
<keyword evidence="2 5" id="KW-0547">Nucleotide-binding</keyword>
<dbReference type="RefSeq" id="WP_187247190.1">
    <property type="nucleotide sequence ID" value="NZ_BAAAOK010000009.1"/>
</dbReference>
<proteinExistence type="inferred from homology"/>
<accession>A0ABR7M084</accession>
<comment type="catalytic activity">
    <reaction evidence="4 5">
        <text>L-cysteine + L-glutamate + ATP = gamma-L-glutamyl-L-cysteine + ADP + phosphate + H(+)</text>
        <dbReference type="Rhea" id="RHEA:13285"/>
        <dbReference type="ChEBI" id="CHEBI:15378"/>
        <dbReference type="ChEBI" id="CHEBI:29985"/>
        <dbReference type="ChEBI" id="CHEBI:30616"/>
        <dbReference type="ChEBI" id="CHEBI:35235"/>
        <dbReference type="ChEBI" id="CHEBI:43474"/>
        <dbReference type="ChEBI" id="CHEBI:58173"/>
        <dbReference type="ChEBI" id="CHEBI:456216"/>
        <dbReference type="EC" id="6.3.2.2"/>
    </reaction>
</comment>
<dbReference type="Gene3D" id="3.30.590.20">
    <property type="match status" value="1"/>
</dbReference>
<evidence type="ECO:0000256" key="3">
    <source>
        <dbReference type="ARBA" id="ARBA00022840"/>
    </source>
</evidence>
<dbReference type="HAMAP" id="MF_01609">
    <property type="entry name" value="Glu_cys_ligase_2"/>
    <property type="match status" value="1"/>
</dbReference>
<organism evidence="6 7">
    <name type="scientific">Actinomadura alba</name>
    <dbReference type="NCBI Taxonomy" id="406431"/>
    <lineage>
        <taxon>Bacteria</taxon>
        <taxon>Bacillati</taxon>
        <taxon>Actinomycetota</taxon>
        <taxon>Actinomycetes</taxon>
        <taxon>Streptosporangiales</taxon>
        <taxon>Thermomonosporaceae</taxon>
        <taxon>Actinomadura</taxon>
    </lineage>
</organism>
<evidence type="ECO:0000256" key="5">
    <source>
        <dbReference type="HAMAP-Rule" id="MF_01609"/>
    </source>
</evidence>
<evidence type="ECO:0000256" key="1">
    <source>
        <dbReference type="ARBA" id="ARBA00022598"/>
    </source>
</evidence>
<keyword evidence="7" id="KW-1185">Reference proteome</keyword>
<sequence length="368" mass="40064">MRSFGVEEELLLVDPDTGIPCAVAGGVIDFAQNLGEDRDDGHGAEALEAEFQREQLETITRPSRSLDELAGRIRDARRAASEAAQGVGAEIAALATSPVAVRPSVTPSSRYLRMARAYGQTADEQLTCGCHVHVNVESPDEGVGVLNRIRPWLPSLLALTANSPFWQDRDTRYASFRQQLWDRWPSAGPTGLFDSIKAYRDTVDAMLRSGGLLDEGMVYFDARLSRHYPTVEIRVADVCLVADDTVLLAALARALVETAAAAWCQGEPPDPVRTEVLRLAMWRAGRSGLRGELVHPVGHRPAPAADVLRALVEHVTPALERSGDLDTVRELLRGPLRRGTGADLQRAVHERTGDLAMVVRSAVSRTLT</sequence>
<dbReference type="EC" id="6.3.2.2" evidence="5"/>
<comment type="similarity">
    <text evidence="5">Belongs to the glutamate--cysteine ligase type 2 family. YbdK subfamily.</text>
</comment>
<comment type="function">
    <text evidence="5">ATP-dependent carboxylate-amine ligase which exhibits weak glutamate--cysteine ligase activity.</text>
</comment>
<dbReference type="InterPro" id="IPR014746">
    <property type="entry name" value="Gln_synth/guanido_kin_cat_dom"/>
</dbReference>
<dbReference type="Proteomes" id="UP000805614">
    <property type="component" value="Unassembled WGS sequence"/>
</dbReference>